<proteinExistence type="predicted"/>
<name>A0A372KMV3_9STRE</name>
<feature type="transmembrane region" description="Helical" evidence="1">
    <location>
        <begin position="54"/>
        <end position="74"/>
    </location>
</feature>
<accession>A0A346ND87</accession>
<reference evidence="2" key="4">
    <citation type="journal article" date="2019" name="Int. J. Syst. Evol. Microbiol.">
        <title>Streptococcus chenjunshii sp. nov. isolated from feces of Tibetan antelopes.</title>
        <authorList>
            <person name="Tian Z."/>
            <person name="Lu S."/>
            <person name="Jin D."/>
            <person name="Yang J."/>
            <person name="Pu J."/>
            <person name="Lai X.H."/>
            <person name="Bai X.N."/>
            <person name="Wu X.M."/>
            <person name="Li J."/>
            <person name="Wang S."/>
            <person name="Xu J."/>
        </authorList>
    </citation>
    <scope>NUCLEOTIDE SEQUENCE</scope>
    <source>
        <strain evidence="2">Z15</strain>
    </source>
</reference>
<evidence type="ECO:0000313" key="3">
    <source>
        <dbReference type="EMBL" id="RFU51409.1"/>
    </source>
</evidence>
<evidence type="ECO:0000313" key="5">
    <source>
        <dbReference type="Proteomes" id="UP000246115"/>
    </source>
</evidence>
<reference evidence="3 7" key="1">
    <citation type="submission" date="2018-08" db="EMBL/GenBank/DDBJ databases">
        <title>Draft genome of Streptococcus sp .nov. Z2.</title>
        <authorList>
            <person name="Tian Z."/>
        </authorList>
    </citation>
    <scope>NUCLEOTIDE SEQUENCE [LARGE SCALE GENOMIC DNA]</scope>
    <source>
        <strain evidence="3 7">Z2</strain>
    </source>
</reference>
<keyword evidence="7" id="KW-1185">Reference proteome</keyword>
<keyword evidence="1" id="KW-1133">Transmembrane helix</keyword>
<dbReference type="Proteomes" id="UP000246115">
    <property type="component" value="Chromosome"/>
</dbReference>
<dbReference type="RefSeq" id="WP_116877748.1">
    <property type="nucleotide sequence ID" value="NZ_CP031733.1"/>
</dbReference>
<protein>
    <submittedName>
        <fullName evidence="4">Uncharacterized protein</fullName>
    </submittedName>
</protein>
<keyword evidence="1" id="KW-0472">Membrane</keyword>
<keyword evidence="1" id="KW-0812">Transmembrane</keyword>
<dbReference type="AlphaFoldDB" id="A0A372KMV3"/>
<dbReference type="Proteomes" id="UP000264056">
    <property type="component" value="Unassembled WGS sequence"/>
</dbReference>
<reference evidence="5" key="3">
    <citation type="submission" date="2018-08" db="EMBL/GenBank/DDBJ databases">
        <title>Streptococcus chenjunshii sp. nov., isolated from stools sample of the Tibetan antelope in the Qinghai-Tibet plateau, China.</title>
        <authorList>
            <person name="Tian Z."/>
        </authorList>
    </citation>
    <scope>NUCLEOTIDE SEQUENCE [LARGE SCALE GENOMIC DNA]</scope>
    <source>
        <strain evidence="5">Z15</strain>
    </source>
</reference>
<evidence type="ECO:0000313" key="2">
    <source>
        <dbReference type="EMBL" id="AXQ78982.1"/>
    </source>
</evidence>
<dbReference type="EMBL" id="QVQZ01000005">
    <property type="protein sequence ID" value="RFU53609.1"/>
    <property type="molecule type" value="Genomic_DNA"/>
</dbReference>
<dbReference type="Proteomes" id="UP000262901">
    <property type="component" value="Unassembled WGS sequence"/>
</dbReference>
<organism evidence="4 6">
    <name type="scientific">Streptococcus chenjunshii</name>
    <dbReference type="NCBI Taxonomy" id="2173853"/>
    <lineage>
        <taxon>Bacteria</taxon>
        <taxon>Bacillati</taxon>
        <taxon>Bacillota</taxon>
        <taxon>Bacilli</taxon>
        <taxon>Lactobacillales</taxon>
        <taxon>Streptococcaceae</taxon>
        <taxon>Streptococcus</taxon>
    </lineage>
</organism>
<reference evidence="4 6" key="2">
    <citation type="submission" date="2018-08" db="EMBL/GenBank/DDBJ databases">
        <title>Draft genome of Streptococcus sp. nov. Z1.</title>
        <authorList>
            <person name="Tian Z."/>
        </authorList>
    </citation>
    <scope>NUCLEOTIDE SEQUENCE [LARGE SCALE GENOMIC DNA]</scope>
    <source>
        <strain evidence="4">Z1</strain>
        <strain evidence="6">Z1(2018)</strain>
    </source>
</reference>
<feature type="transmembrane region" description="Helical" evidence="1">
    <location>
        <begin position="94"/>
        <end position="120"/>
    </location>
</feature>
<evidence type="ECO:0000256" key="1">
    <source>
        <dbReference type="SAM" id="Phobius"/>
    </source>
</evidence>
<gene>
    <name evidence="2" type="ORF">DDV21_007720</name>
    <name evidence="3" type="ORF">DDV22_03610</name>
    <name evidence="4" type="ORF">DDV23_03600</name>
</gene>
<evidence type="ECO:0000313" key="6">
    <source>
        <dbReference type="Proteomes" id="UP000262901"/>
    </source>
</evidence>
<feature type="transmembrane region" description="Helical" evidence="1">
    <location>
        <begin position="6"/>
        <end position="23"/>
    </location>
</feature>
<accession>A0A372KMV3</accession>
<dbReference type="EMBL" id="QVQY01000006">
    <property type="protein sequence ID" value="RFU51409.1"/>
    <property type="molecule type" value="Genomic_DNA"/>
</dbReference>
<dbReference type="EMBL" id="CP031733">
    <property type="protein sequence ID" value="AXQ78982.1"/>
    <property type="molecule type" value="Genomic_DNA"/>
</dbReference>
<dbReference type="KEGG" id="schj:DDV21_007720"/>
<evidence type="ECO:0000313" key="4">
    <source>
        <dbReference type="EMBL" id="RFU53609.1"/>
    </source>
</evidence>
<sequence>MKSKKLAQVSAVTGLIGGIIILLDGMQILMSDEPLYYGLGAIAETFAGEHPTSFLIYLLMTLLRVGLLILGAVGGDYYEKDTRVGNTPGILMNIGSTISVISYFSWIGGSLIIVSSLFYFRALRKFTK</sequence>
<evidence type="ECO:0000313" key="7">
    <source>
        <dbReference type="Proteomes" id="UP000264056"/>
    </source>
</evidence>